<dbReference type="EMBL" id="VYXD01012318">
    <property type="protein sequence ID" value="NWU42361.1"/>
    <property type="molecule type" value="Genomic_DNA"/>
</dbReference>
<feature type="non-terminal residue" evidence="14">
    <location>
        <position position="1"/>
    </location>
</feature>
<evidence type="ECO:0000259" key="12">
    <source>
        <dbReference type="PROSITE" id="PS51030"/>
    </source>
</evidence>
<evidence type="ECO:0000256" key="2">
    <source>
        <dbReference type="ARBA" id="ARBA00006421"/>
    </source>
</evidence>
<comment type="caution">
    <text evidence="14">The sequence shown here is derived from an EMBL/GenBank/DDBJ whole genome shotgun (WGS) entry which is preliminary data.</text>
</comment>
<accession>A0A7K5WP81</accession>
<sequence length="271" mass="30417">EAMAAESANTNLLPNGVSSLCSICGDRATGKHYGASSCDGCKGFFRRSVRKNHVYSCRFNRQCVIDKDKRNQCRYCRLKKCFRAGMKKEAVQNERDRISIRRSSYEDNGSLSINILTQAEAMAQQVGHLPQPLQIALSNSSPLNQPGLDDIAMKKIATINDVCESMKQQLLVLVEWAKYIPAFCELPLDDQVALLRAHAGEHLLLGVAKRSIPYTDFLLLGNDFIIPMHCPELEIARVATRILDELVKPLREIQIDDNEYACLKAIIFFDP</sequence>
<dbReference type="PROSITE" id="PS51030">
    <property type="entry name" value="NUCLEAR_REC_DBD_2"/>
    <property type="match status" value="1"/>
</dbReference>
<evidence type="ECO:0000256" key="5">
    <source>
        <dbReference type="ARBA" id="ARBA00022833"/>
    </source>
</evidence>
<evidence type="ECO:0000256" key="4">
    <source>
        <dbReference type="ARBA" id="ARBA00022771"/>
    </source>
</evidence>
<dbReference type="AlphaFoldDB" id="A0A7K5WP81"/>
<dbReference type="InterPro" id="IPR013088">
    <property type="entry name" value="Znf_NHR/GATA"/>
</dbReference>
<evidence type="ECO:0000256" key="1">
    <source>
        <dbReference type="ARBA" id="ARBA00004123"/>
    </source>
</evidence>
<keyword evidence="10 11" id="KW-0539">Nucleus</keyword>
<dbReference type="PANTHER" id="PTHR24083">
    <property type="entry name" value="NUCLEAR HORMONE RECEPTOR"/>
    <property type="match status" value="1"/>
</dbReference>
<dbReference type="InterPro" id="IPR001628">
    <property type="entry name" value="Znf_hrmn_rcpt"/>
</dbReference>
<evidence type="ECO:0000313" key="15">
    <source>
        <dbReference type="Proteomes" id="UP000557268"/>
    </source>
</evidence>
<evidence type="ECO:0000256" key="3">
    <source>
        <dbReference type="ARBA" id="ARBA00022723"/>
    </source>
</evidence>
<dbReference type="InterPro" id="IPR049636">
    <property type="entry name" value="HNF4-like_DBD"/>
</dbReference>
<evidence type="ECO:0000256" key="10">
    <source>
        <dbReference type="ARBA" id="ARBA00023242"/>
    </source>
</evidence>
<organism evidence="14 15">
    <name type="scientific">Hylia prasina</name>
    <name type="common">green hylia</name>
    <dbReference type="NCBI Taxonomy" id="208073"/>
    <lineage>
        <taxon>Eukaryota</taxon>
        <taxon>Metazoa</taxon>
        <taxon>Chordata</taxon>
        <taxon>Craniata</taxon>
        <taxon>Vertebrata</taxon>
        <taxon>Euteleostomi</taxon>
        <taxon>Archelosauria</taxon>
        <taxon>Archosauria</taxon>
        <taxon>Dinosauria</taxon>
        <taxon>Saurischia</taxon>
        <taxon>Theropoda</taxon>
        <taxon>Coelurosauria</taxon>
        <taxon>Aves</taxon>
        <taxon>Neognathae</taxon>
        <taxon>Neoaves</taxon>
        <taxon>Telluraves</taxon>
        <taxon>Australaves</taxon>
        <taxon>Passeriformes</taxon>
        <taxon>Sylvioidea</taxon>
        <taxon>Sylviidae</taxon>
        <taxon>Acrocephalinae</taxon>
        <taxon>Hylia</taxon>
    </lineage>
</organism>
<dbReference type="GO" id="GO:0000978">
    <property type="term" value="F:RNA polymerase II cis-regulatory region sequence-specific DNA binding"/>
    <property type="evidence" value="ECO:0007669"/>
    <property type="project" value="InterPro"/>
</dbReference>
<dbReference type="InterPro" id="IPR000536">
    <property type="entry name" value="Nucl_hrmn_rcpt_lig-bd"/>
</dbReference>
<feature type="non-terminal residue" evidence="14">
    <location>
        <position position="271"/>
    </location>
</feature>
<keyword evidence="5 11" id="KW-0862">Zinc</keyword>
<keyword evidence="9 11" id="KW-0675">Receptor</keyword>
<dbReference type="GO" id="GO:0008270">
    <property type="term" value="F:zinc ion binding"/>
    <property type="evidence" value="ECO:0007669"/>
    <property type="project" value="UniProtKB-KW"/>
</dbReference>
<comment type="similarity">
    <text evidence="2">Belongs to the nuclear hormone receptor family. NR2 subfamily.</text>
</comment>
<proteinExistence type="inferred from homology"/>
<dbReference type="Gene3D" id="3.30.50.10">
    <property type="entry name" value="Erythroid Transcription Factor GATA-1, subunit A"/>
    <property type="match status" value="1"/>
</dbReference>
<dbReference type="Pfam" id="PF00104">
    <property type="entry name" value="Hormone_recep"/>
    <property type="match status" value="1"/>
</dbReference>
<dbReference type="InterPro" id="IPR035500">
    <property type="entry name" value="NHR-like_dom_sf"/>
</dbReference>
<evidence type="ECO:0000256" key="7">
    <source>
        <dbReference type="ARBA" id="ARBA00023125"/>
    </source>
</evidence>
<keyword evidence="3 11" id="KW-0479">Metal-binding</keyword>
<evidence type="ECO:0000313" key="14">
    <source>
        <dbReference type="EMBL" id="NWU42361.1"/>
    </source>
</evidence>
<dbReference type="Gene3D" id="1.10.565.10">
    <property type="entry name" value="Retinoid X Receptor"/>
    <property type="match status" value="1"/>
</dbReference>
<evidence type="ECO:0000259" key="13">
    <source>
        <dbReference type="PROSITE" id="PS51843"/>
    </source>
</evidence>
<name>A0A7K5WP81_9SYLV</name>
<dbReference type="InterPro" id="IPR001723">
    <property type="entry name" value="Nuclear_hrmn_rcpt"/>
</dbReference>
<dbReference type="Proteomes" id="UP000557268">
    <property type="component" value="Unassembled WGS sequence"/>
</dbReference>
<feature type="domain" description="Nuclear receptor" evidence="12">
    <location>
        <begin position="18"/>
        <end position="93"/>
    </location>
</feature>
<dbReference type="SMART" id="SM00430">
    <property type="entry name" value="HOLI"/>
    <property type="match status" value="1"/>
</dbReference>
<gene>
    <name evidence="14" type="primary">Hnf4b</name>
    <name evidence="14" type="ORF">HYLPRA_R06599</name>
</gene>
<evidence type="ECO:0000256" key="8">
    <source>
        <dbReference type="ARBA" id="ARBA00023163"/>
    </source>
</evidence>
<keyword evidence="4 11" id="KW-0863">Zinc-finger</keyword>
<evidence type="ECO:0000256" key="6">
    <source>
        <dbReference type="ARBA" id="ARBA00023015"/>
    </source>
</evidence>
<evidence type="ECO:0000256" key="9">
    <source>
        <dbReference type="ARBA" id="ARBA00023170"/>
    </source>
</evidence>
<dbReference type="InterPro" id="IPR050274">
    <property type="entry name" value="Nuclear_hormone_rcpt_NR2"/>
</dbReference>
<dbReference type="SMART" id="SM00399">
    <property type="entry name" value="ZnF_C4"/>
    <property type="match status" value="1"/>
</dbReference>
<dbReference type="FunFam" id="3.30.50.10:FF:000012">
    <property type="entry name" value="Hepatocyte nuclear factor 4, alpha"/>
    <property type="match status" value="1"/>
</dbReference>
<dbReference type="PROSITE" id="PS00031">
    <property type="entry name" value="NUCLEAR_REC_DBD_1"/>
    <property type="match status" value="1"/>
</dbReference>
<dbReference type="CDD" id="cd06960">
    <property type="entry name" value="NR_DBD_HNF4A"/>
    <property type="match status" value="1"/>
</dbReference>
<keyword evidence="15" id="KW-1185">Reference proteome</keyword>
<dbReference type="Pfam" id="PF00105">
    <property type="entry name" value="zf-C4"/>
    <property type="match status" value="1"/>
</dbReference>
<reference evidence="14 15" key="1">
    <citation type="submission" date="2019-09" db="EMBL/GenBank/DDBJ databases">
        <title>Bird 10,000 Genomes (B10K) Project - Family phase.</title>
        <authorList>
            <person name="Zhang G."/>
        </authorList>
    </citation>
    <scope>NUCLEOTIDE SEQUENCE [LARGE SCALE GENOMIC DNA]</scope>
    <source>
        <strain evidence="14">B10K-DU-001-70</strain>
        <tissue evidence="14">Muscle</tissue>
    </source>
</reference>
<feature type="domain" description="NR LBD" evidence="13">
    <location>
        <begin position="108"/>
        <end position="271"/>
    </location>
</feature>
<protein>
    <submittedName>
        <fullName evidence="14">HNF4B factor</fullName>
    </submittedName>
</protein>
<keyword evidence="6 11" id="KW-0805">Transcription regulation</keyword>
<keyword evidence="7 11" id="KW-0238">DNA-binding</keyword>
<dbReference type="SUPFAM" id="SSF48508">
    <property type="entry name" value="Nuclear receptor ligand-binding domain"/>
    <property type="match status" value="1"/>
</dbReference>
<dbReference type="GO" id="GO:0005634">
    <property type="term" value="C:nucleus"/>
    <property type="evidence" value="ECO:0007669"/>
    <property type="project" value="UniProtKB-SubCell"/>
</dbReference>
<evidence type="ECO:0000256" key="11">
    <source>
        <dbReference type="RuleBase" id="RU004334"/>
    </source>
</evidence>
<keyword evidence="8 11" id="KW-0804">Transcription</keyword>
<dbReference type="PRINTS" id="PR00398">
    <property type="entry name" value="STRDHORMONER"/>
</dbReference>
<dbReference type="PROSITE" id="PS51843">
    <property type="entry name" value="NR_LBD"/>
    <property type="match status" value="1"/>
</dbReference>
<dbReference type="GO" id="GO:0003700">
    <property type="term" value="F:DNA-binding transcription factor activity"/>
    <property type="evidence" value="ECO:0007669"/>
    <property type="project" value="InterPro"/>
</dbReference>
<comment type="subcellular location">
    <subcellularLocation>
        <location evidence="1 11">Nucleus</location>
    </subcellularLocation>
</comment>
<dbReference type="PRINTS" id="PR00047">
    <property type="entry name" value="STROIDFINGER"/>
</dbReference>
<dbReference type="SUPFAM" id="SSF57716">
    <property type="entry name" value="Glucocorticoid receptor-like (DNA-binding domain)"/>
    <property type="match status" value="1"/>
</dbReference>